<dbReference type="SUPFAM" id="SSF53613">
    <property type="entry name" value="Ribokinase-like"/>
    <property type="match status" value="1"/>
</dbReference>
<dbReference type="InterPro" id="IPR029056">
    <property type="entry name" value="Ribokinase-like"/>
</dbReference>
<dbReference type="EMBL" id="NBXA01000026">
    <property type="protein sequence ID" value="RFA07762.1"/>
    <property type="molecule type" value="Genomic_DNA"/>
</dbReference>
<dbReference type="InterPro" id="IPR011611">
    <property type="entry name" value="PfkB_dom"/>
</dbReference>
<evidence type="ECO:0000313" key="7">
    <source>
        <dbReference type="EMBL" id="RFA07762.1"/>
    </source>
</evidence>
<evidence type="ECO:0000256" key="1">
    <source>
        <dbReference type="ARBA" id="ARBA00010688"/>
    </source>
</evidence>
<dbReference type="InterPro" id="IPR050306">
    <property type="entry name" value="PfkB_Carbo_kinase"/>
</dbReference>
<keyword evidence="5" id="KW-0067">ATP-binding</keyword>
<dbReference type="PROSITE" id="PS00584">
    <property type="entry name" value="PFKB_KINASES_2"/>
    <property type="match status" value="1"/>
</dbReference>
<keyword evidence="2" id="KW-0808">Transferase</keyword>
<evidence type="ECO:0000256" key="3">
    <source>
        <dbReference type="ARBA" id="ARBA00022741"/>
    </source>
</evidence>
<evidence type="ECO:0000259" key="6">
    <source>
        <dbReference type="Pfam" id="PF00294"/>
    </source>
</evidence>
<evidence type="ECO:0000256" key="4">
    <source>
        <dbReference type="ARBA" id="ARBA00022777"/>
    </source>
</evidence>
<gene>
    <name evidence="7" type="ORF">B7R21_15695</name>
</gene>
<sequence length="308" mass="31583">MALLKAEQPGPLAHASSLGLGIGGSESNVAIGVSRLGGSAVWCGRVGDDSLGQLVVREIRAEGVEVRAIVDGGAPTGLMIKERRTAHTQKVTYYRAGSAGSRFSVEDLDEDLVRGAGVLHLTGITPALSASAADAVFEAIGLARASGVTISFDLNYRSTLWSAEAAADAYRRLLPLVDVVFAGYDEAALVVGEAPSEVLAARLAEFGPAQAIIKRGHLGAVAVIDGAVHWQPPVPISPLDTVGAGDAFVAGYLAELLLPGDPGGSTPEARLALAAQAGAFACLAPGDWEGLPTRAELHLLDTVEPVAR</sequence>
<name>A0A3E0VCZ6_9MICO</name>
<evidence type="ECO:0000313" key="8">
    <source>
        <dbReference type="Proteomes" id="UP000256709"/>
    </source>
</evidence>
<evidence type="ECO:0000256" key="2">
    <source>
        <dbReference type="ARBA" id="ARBA00022679"/>
    </source>
</evidence>
<reference evidence="7 8" key="1">
    <citation type="submission" date="2017-04" db="EMBL/GenBank/DDBJ databases">
        <title>Comparative genome analysis of Subtercola boreus.</title>
        <authorList>
            <person name="Cho Y.-J."/>
            <person name="Cho A."/>
            <person name="Kim O.-S."/>
            <person name="Lee J.-I."/>
        </authorList>
    </citation>
    <scope>NUCLEOTIDE SEQUENCE [LARGE SCALE GENOMIC DNA]</scope>
    <source>
        <strain evidence="7 8">P27444</strain>
    </source>
</reference>
<comment type="caution">
    <text evidence="7">The sequence shown here is derived from an EMBL/GenBank/DDBJ whole genome shotgun (WGS) entry which is preliminary data.</text>
</comment>
<accession>A0A3E0VCZ6</accession>
<dbReference type="CDD" id="cd01166">
    <property type="entry name" value="KdgK"/>
    <property type="match status" value="1"/>
</dbReference>
<keyword evidence="3" id="KW-0547">Nucleotide-binding</keyword>
<keyword evidence="4 7" id="KW-0418">Kinase</keyword>
<dbReference type="Gene3D" id="3.40.1190.20">
    <property type="match status" value="1"/>
</dbReference>
<feature type="domain" description="Carbohydrate kinase PfkB" evidence="6">
    <location>
        <begin position="10"/>
        <end position="293"/>
    </location>
</feature>
<dbReference type="Proteomes" id="UP000256709">
    <property type="component" value="Unassembled WGS sequence"/>
</dbReference>
<dbReference type="OrthoDB" id="9808601at2"/>
<dbReference type="AlphaFoldDB" id="A0A3E0VCZ6"/>
<dbReference type="GO" id="GO:0016301">
    <property type="term" value="F:kinase activity"/>
    <property type="evidence" value="ECO:0007669"/>
    <property type="project" value="UniProtKB-KW"/>
</dbReference>
<comment type="similarity">
    <text evidence="1">Belongs to the carbohydrate kinase PfkB family.</text>
</comment>
<evidence type="ECO:0000256" key="5">
    <source>
        <dbReference type="ARBA" id="ARBA00022840"/>
    </source>
</evidence>
<organism evidence="7 8">
    <name type="scientific">Subtercola boreus</name>
    <dbReference type="NCBI Taxonomy" id="120213"/>
    <lineage>
        <taxon>Bacteria</taxon>
        <taxon>Bacillati</taxon>
        <taxon>Actinomycetota</taxon>
        <taxon>Actinomycetes</taxon>
        <taxon>Micrococcales</taxon>
        <taxon>Microbacteriaceae</taxon>
        <taxon>Subtercola</taxon>
    </lineage>
</organism>
<proteinExistence type="inferred from homology"/>
<dbReference type="GO" id="GO:0005524">
    <property type="term" value="F:ATP binding"/>
    <property type="evidence" value="ECO:0007669"/>
    <property type="project" value="UniProtKB-KW"/>
</dbReference>
<dbReference type="PANTHER" id="PTHR43085:SF1">
    <property type="entry name" value="PSEUDOURIDINE KINASE-RELATED"/>
    <property type="match status" value="1"/>
</dbReference>
<protein>
    <submittedName>
        <fullName evidence="7">Sugar kinase</fullName>
    </submittedName>
</protein>
<dbReference type="PANTHER" id="PTHR43085">
    <property type="entry name" value="HEXOKINASE FAMILY MEMBER"/>
    <property type="match status" value="1"/>
</dbReference>
<dbReference type="Pfam" id="PF00294">
    <property type="entry name" value="PfkB"/>
    <property type="match status" value="1"/>
</dbReference>
<dbReference type="InterPro" id="IPR002173">
    <property type="entry name" value="Carboh/pur_kinase_PfkB_CS"/>
</dbReference>